<dbReference type="GO" id="GO:1990573">
    <property type="term" value="P:potassium ion import across plasma membrane"/>
    <property type="evidence" value="ECO:0007669"/>
    <property type="project" value="TreeGrafter"/>
</dbReference>
<organism evidence="9 10">
    <name type="scientific">Coprinopsis marcescibilis</name>
    <name type="common">Agaric fungus</name>
    <name type="synonym">Psathyrella marcescibilis</name>
    <dbReference type="NCBI Taxonomy" id="230819"/>
    <lineage>
        <taxon>Eukaryota</taxon>
        <taxon>Fungi</taxon>
        <taxon>Dikarya</taxon>
        <taxon>Basidiomycota</taxon>
        <taxon>Agaricomycotina</taxon>
        <taxon>Agaricomycetes</taxon>
        <taxon>Agaricomycetidae</taxon>
        <taxon>Agaricales</taxon>
        <taxon>Agaricineae</taxon>
        <taxon>Psathyrellaceae</taxon>
        <taxon>Coprinopsis</taxon>
    </lineage>
</organism>
<evidence type="ECO:0000256" key="7">
    <source>
        <dbReference type="SAM" id="MobiDB-lite"/>
    </source>
</evidence>
<feature type="transmembrane region" description="Helical" evidence="8">
    <location>
        <begin position="736"/>
        <end position="753"/>
    </location>
</feature>
<keyword evidence="2" id="KW-0813">Transport</keyword>
<keyword evidence="5" id="KW-0406">Ion transport</keyword>
<feature type="transmembrane region" description="Helical" evidence="8">
    <location>
        <begin position="512"/>
        <end position="531"/>
    </location>
</feature>
<dbReference type="GO" id="GO:0030007">
    <property type="term" value="P:intracellular potassium ion homeostasis"/>
    <property type="evidence" value="ECO:0007669"/>
    <property type="project" value="TreeGrafter"/>
</dbReference>
<protein>
    <submittedName>
        <fullName evidence="9">TrkH-domain-containing protein</fullName>
    </submittedName>
</protein>
<evidence type="ECO:0000256" key="6">
    <source>
        <dbReference type="ARBA" id="ARBA00023136"/>
    </source>
</evidence>
<feature type="region of interest" description="Disordered" evidence="7">
    <location>
        <begin position="257"/>
        <end position="301"/>
    </location>
</feature>
<dbReference type="GO" id="GO:0005886">
    <property type="term" value="C:plasma membrane"/>
    <property type="evidence" value="ECO:0007669"/>
    <property type="project" value="TreeGrafter"/>
</dbReference>
<evidence type="ECO:0000256" key="2">
    <source>
        <dbReference type="ARBA" id="ARBA00022448"/>
    </source>
</evidence>
<feature type="region of interest" description="Disordered" evidence="7">
    <location>
        <begin position="174"/>
        <end position="220"/>
    </location>
</feature>
<feature type="region of interest" description="Disordered" evidence="7">
    <location>
        <begin position="356"/>
        <end position="380"/>
    </location>
</feature>
<feature type="transmembrane region" description="Helical" evidence="8">
    <location>
        <begin position="112"/>
        <end position="133"/>
    </location>
</feature>
<dbReference type="InterPro" id="IPR003445">
    <property type="entry name" value="Cat_transpt"/>
</dbReference>
<feature type="transmembrane region" description="Helical" evidence="8">
    <location>
        <begin position="53"/>
        <end position="73"/>
    </location>
</feature>
<dbReference type="GO" id="GO:0140107">
    <property type="term" value="F:high-affinity potassium ion transmembrane transporter activity"/>
    <property type="evidence" value="ECO:0007669"/>
    <property type="project" value="TreeGrafter"/>
</dbReference>
<feature type="compositionally biased region" description="Polar residues" evidence="7">
    <location>
        <begin position="257"/>
        <end position="271"/>
    </location>
</feature>
<evidence type="ECO:0000256" key="4">
    <source>
        <dbReference type="ARBA" id="ARBA00022989"/>
    </source>
</evidence>
<dbReference type="PANTHER" id="PTHR31064:SF30">
    <property type="entry name" value="HIGH-AFFINITY POTASSIUM TRANSPORT PROTEIN-RELATED"/>
    <property type="match status" value="1"/>
</dbReference>
<evidence type="ECO:0000313" key="9">
    <source>
        <dbReference type="EMBL" id="TFK27262.1"/>
    </source>
</evidence>
<feature type="transmembrane region" description="Helical" evidence="8">
    <location>
        <begin position="543"/>
        <end position="567"/>
    </location>
</feature>
<dbReference type="InterPro" id="IPR051143">
    <property type="entry name" value="TrkH_K-transport"/>
</dbReference>
<evidence type="ECO:0000256" key="5">
    <source>
        <dbReference type="ARBA" id="ARBA00023065"/>
    </source>
</evidence>
<reference evidence="9 10" key="1">
    <citation type="journal article" date="2019" name="Nat. Ecol. Evol.">
        <title>Megaphylogeny resolves global patterns of mushroom evolution.</title>
        <authorList>
            <person name="Varga T."/>
            <person name="Krizsan K."/>
            <person name="Foldi C."/>
            <person name="Dima B."/>
            <person name="Sanchez-Garcia M."/>
            <person name="Sanchez-Ramirez S."/>
            <person name="Szollosi G.J."/>
            <person name="Szarkandi J.G."/>
            <person name="Papp V."/>
            <person name="Albert L."/>
            <person name="Andreopoulos W."/>
            <person name="Angelini C."/>
            <person name="Antonin V."/>
            <person name="Barry K.W."/>
            <person name="Bougher N.L."/>
            <person name="Buchanan P."/>
            <person name="Buyck B."/>
            <person name="Bense V."/>
            <person name="Catcheside P."/>
            <person name="Chovatia M."/>
            <person name="Cooper J."/>
            <person name="Damon W."/>
            <person name="Desjardin D."/>
            <person name="Finy P."/>
            <person name="Geml J."/>
            <person name="Haridas S."/>
            <person name="Hughes K."/>
            <person name="Justo A."/>
            <person name="Karasinski D."/>
            <person name="Kautmanova I."/>
            <person name="Kiss B."/>
            <person name="Kocsube S."/>
            <person name="Kotiranta H."/>
            <person name="LaButti K.M."/>
            <person name="Lechner B.E."/>
            <person name="Liimatainen K."/>
            <person name="Lipzen A."/>
            <person name="Lukacs Z."/>
            <person name="Mihaltcheva S."/>
            <person name="Morgado L.N."/>
            <person name="Niskanen T."/>
            <person name="Noordeloos M.E."/>
            <person name="Ohm R.A."/>
            <person name="Ortiz-Santana B."/>
            <person name="Ovrebo C."/>
            <person name="Racz N."/>
            <person name="Riley R."/>
            <person name="Savchenko A."/>
            <person name="Shiryaev A."/>
            <person name="Soop K."/>
            <person name="Spirin V."/>
            <person name="Szebenyi C."/>
            <person name="Tomsovsky M."/>
            <person name="Tulloss R.E."/>
            <person name="Uehling J."/>
            <person name="Grigoriev I.V."/>
            <person name="Vagvolgyi C."/>
            <person name="Papp T."/>
            <person name="Martin F.M."/>
            <person name="Miettinen O."/>
            <person name="Hibbett D.S."/>
            <person name="Nagy L.G."/>
        </authorList>
    </citation>
    <scope>NUCLEOTIDE SEQUENCE [LARGE SCALE GENOMIC DNA]</scope>
    <source>
        <strain evidence="9 10">CBS 121175</strain>
    </source>
</reference>
<evidence type="ECO:0000256" key="3">
    <source>
        <dbReference type="ARBA" id="ARBA00022692"/>
    </source>
</evidence>
<dbReference type="STRING" id="230819.A0A5C3L3R6"/>
<feature type="transmembrane region" description="Helical" evidence="8">
    <location>
        <begin position="668"/>
        <end position="687"/>
    </location>
</feature>
<accession>A0A5C3L3R6</accession>
<feature type="transmembrane region" description="Helical" evidence="8">
    <location>
        <begin position="468"/>
        <end position="492"/>
    </location>
</feature>
<comment type="subcellular location">
    <subcellularLocation>
        <location evidence="1">Membrane</location>
        <topology evidence="1">Multi-pass membrane protein</topology>
    </subcellularLocation>
</comment>
<keyword evidence="4 8" id="KW-1133">Transmembrane helix</keyword>
<dbReference type="EMBL" id="ML210166">
    <property type="protein sequence ID" value="TFK27262.1"/>
    <property type="molecule type" value="Genomic_DNA"/>
</dbReference>
<dbReference type="Proteomes" id="UP000307440">
    <property type="component" value="Unassembled WGS sequence"/>
</dbReference>
<dbReference type="PANTHER" id="PTHR31064">
    <property type="entry name" value="POTASSIUM TRANSPORT PROTEIN DDB_G0292412-RELATED"/>
    <property type="match status" value="1"/>
</dbReference>
<evidence type="ECO:0000313" key="10">
    <source>
        <dbReference type="Proteomes" id="UP000307440"/>
    </source>
</evidence>
<dbReference type="OrthoDB" id="9999863at2759"/>
<dbReference type="AlphaFoldDB" id="A0A5C3L3R6"/>
<keyword evidence="10" id="KW-1185">Reference proteome</keyword>
<evidence type="ECO:0000256" key="8">
    <source>
        <dbReference type="SAM" id="Phobius"/>
    </source>
</evidence>
<feature type="transmembrane region" description="Helical" evidence="8">
    <location>
        <begin position="605"/>
        <end position="629"/>
    </location>
</feature>
<keyword evidence="3 8" id="KW-0812">Transmembrane</keyword>
<sequence length="863" mass="96805">MEEKRTPASNLPKLNTQFSFASFGTQNTNTVTPRTLPKARTVLDYVLNHVTFYRIHLAAFTFIPLIVSGIFYGSNGEYKISYLDSVFLCYSAMTVTGLTTVNLSTLTPWQQVILYFLMIIGDITIVSWIMVLIRKRFFRTHCEYTAALRRKRNPKRKKGVFLNNISSPVALFRQRQPVPDQSVPPEVKNHRTAKNKLRVNVSRPTPSGTLSGEHDGSFARPLPTTIMEAFEPEEYGEGDKQDSESSENAVLDANEFTSSPQAASVQLQLSPTKELHESPSGGESLKLTPSRELHESPSGGVSLRLTTSREMQMSPTAADFGMTEVFPNDDRGMSTGTDFDAASPRSVHFQHPMIQTRNGRPAPVRGATMLTSPQRDPVRKSTMTTGFGGYPGPLHIMNQVAKRAAPRAYGRLERKFTIASHQTIDESQVSWLNFSGLIVNRNSDFRTETLSDDQVEQLGGAEYRALRLLSYLVPAYFVFCQLISYTLFAPWLSTTNKYDSVFENQPQAVKKPWFGLFQIMAAYTGGGVSLVDFGMIPFQDAYLMIFGMMFSILAGNHAMPIFLRFIIWASSKFTTAGSGPHQALTFLLDHPRRCFLYLFPSHQTWFLLICLVLFSILEWAGFLILNIGIPVYEAIPTGTRVIAGLFQGLAARASGFSIVPIASLAPSLQFMYIVMMYIAIYPVALSIRSTNVYEEQSLGVFEAPPDDEDEEPGDLSKLDRKERVGRYLSWHLRRQTSIDIWWLVWGLFIIIIIERENLMDEDKKWFDVFRVIFELVSAFGGIGLTLGFPSDNYSFVGAMKPLSKLVVIVIMVRGRHRGLPVAVDRAVQLPMDMVTGKNKPDTANEKLQEENRNTAIPGLFSQA</sequence>
<feature type="transmembrane region" description="Helical" evidence="8">
    <location>
        <begin position="768"/>
        <end position="789"/>
    </location>
</feature>
<gene>
    <name evidence="9" type="ORF">FA15DRAFT_666556</name>
</gene>
<dbReference type="Pfam" id="PF02386">
    <property type="entry name" value="TrkH"/>
    <property type="match status" value="1"/>
</dbReference>
<feature type="transmembrane region" description="Helical" evidence="8">
    <location>
        <begin position="85"/>
        <end position="106"/>
    </location>
</feature>
<evidence type="ECO:0000256" key="1">
    <source>
        <dbReference type="ARBA" id="ARBA00004141"/>
    </source>
</evidence>
<keyword evidence="6 8" id="KW-0472">Membrane</keyword>
<proteinExistence type="predicted"/>
<name>A0A5C3L3R6_COPMA</name>